<proteinExistence type="predicted"/>
<feature type="region of interest" description="Disordered" evidence="1">
    <location>
        <begin position="1"/>
        <end position="20"/>
    </location>
</feature>
<dbReference type="AlphaFoldDB" id="D4BGP4"/>
<protein>
    <submittedName>
        <fullName evidence="2">Uncharacterized protein</fullName>
    </submittedName>
</protein>
<gene>
    <name evidence="2" type="ORF">CIT292_09695</name>
</gene>
<dbReference type="Proteomes" id="UP000003880">
    <property type="component" value="Unassembled WGS sequence"/>
</dbReference>
<sequence length="41" mass="4418">MEYPSQVKHRLRSPGSPSPAGKQRFALCYCGANAVSPGCCY</sequence>
<evidence type="ECO:0000313" key="3">
    <source>
        <dbReference type="Proteomes" id="UP000003880"/>
    </source>
</evidence>
<evidence type="ECO:0000313" key="2">
    <source>
        <dbReference type="EMBL" id="EFE06645.1"/>
    </source>
</evidence>
<evidence type="ECO:0000256" key="1">
    <source>
        <dbReference type="SAM" id="MobiDB-lite"/>
    </source>
</evidence>
<dbReference type="HOGENOM" id="CLU_3267764_0_0_6"/>
<reference evidence="2 3" key="1">
    <citation type="submission" date="2010-02" db="EMBL/GenBank/DDBJ databases">
        <authorList>
            <person name="Weinstock G."/>
            <person name="Sodergren E."/>
            <person name="Clifton S."/>
            <person name="Fulton L."/>
            <person name="Fulton B."/>
            <person name="Courtney L."/>
            <person name="Fronick C."/>
            <person name="Harrison M."/>
            <person name="Strong C."/>
            <person name="Farmer C."/>
            <person name="Delahaunty K."/>
            <person name="Markovic C."/>
            <person name="Hall O."/>
            <person name="Minx P."/>
            <person name="Tomlinson C."/>
            <person name="Mitreva M."/>
            <person name="Nelson J."/>
            <person name="Hou S."/>
            <person name="Wollam A."/>
            <person name="Pepin K.H."/>
            <person name="Johnson M."/>
            <person name="Bhonagiri V."/>
            <person name="Zhang X."/>
            <person name="Suruliraj S."/>
            <person name="Warren W."/>
            <person name="Chinwalla A."/>
            <person name="Mardis E.R."/>
            <person name="Wilson R.K."/>
        </authorList>
    </citation>
    <scope>NUCLEOTIDE SEQUENCE [LARGE SCALE GENOMIC DNA]</scope>
    <source>
        <strain evidence="2 3">ATCC 29220</strain>
    </source>
</reference>
<comment type="caution">
    <text evidence="2">The sequence shown here is derived from an EMBL/GenBank/DDBJ whole genome shotgun (WGS) entry which is preliminary data.</text>
</comment>
<organism evidence="2 3">
    <name type="scientific">Citrobacter youngae ATCC 29220</name>
    <dbReference type="NCBI Taxonomy" id="500640"/>
    <lineage>
        <taxon>Bacteria</taxon>
        <taxon>Pseudomonadati</taxon>
        <taxon>Pseudomonadota</taxon>
        <taxon>Gammaproteobacteria</taxon>
        <taxon>Enterobacterales</taxon>
        <taxon>Enterobacteriaceae</taxon>
        <taxon>Citrobacter</taxon>
        <taxon>Citrobacter freundii complex</taxon>
    </lineage>
</organism>
<accession>D4BGP4</accession>
<dbReference type="EMBL" id="ABWL02000021">
    <property type="protein sequence ID" value="EFE06645.1"/>
    <property type="molecule type" value="Genomic_DNA"/>
</dbReference>
<name>D4BGP4_9ENTR</name>